<evidence type="ECO:0000313" key="2">
    <source>
        <dbReference type="EMBL" id="AEA45744.1"/>
    </source>
</evidence>
<dbReference type="AlphaFoldDB" id="F2IFN0"/>
<dbReference type="OrthoDB" id="9765204at2"/>
<dbReference type="EMBL" id="CP002542">
    <property type="protein sequence ID" value="AEA45744.1"/>
    <property type="molecule type" value="Genomic_DNA"/>
</dbReference>
<evidence type="ECO:0000313" key="3">
    <source>
        <dbReference type="Proteomes" id="UP000007463"/>
    </source>
</evidence>
<reference evidence="2 3" key="1">
    <citation type="journal article" date="2011" name="Stand. Genomic Sci.">
        <title>Complete genome sequence of the gliding freshwater bacterium Fluviicola taffensis type strain (RW262).</title>
        <authorList>
            <person name="Woyke T."/>
            <person name="Chertkov O."/>
            <person name="Lapidus A."/>
            <person name="Nolan M."/>
            <person name="Lucas S."/>
            <person name="Del Rio T.G."/>
            <person name="Tice H."/>
            <person name="Cheng J.F."/>
            <person name="Tapia R."/>
            <person name="Han C."/>
            <person name="Goodwin L."/>
            <person name="Pitluck S."/>
            <person name="Liolios K."/>
            <person name="Pagani I."/>
            <person name="Ivanova N."/>
            <person name="Huntemann M."/>
            <person name="Mavromatis K."/>
            <person name="Mikhailova N."/>
            <person name="Pati A."/>
            <person name="Chen A."/>
            <person name="Palaniappan K."/>
            <person name="Land M."/>
            <person name="Hauser L."/>
            <person name="Brambilla E.M."/>
            <person name="Rohde M."/>
            <person name="Mwirichia R."/>
            <person name="Sikorski J."/>
            <person name="Tindall B.J."/>
            <person name="Goker M."/>
            <person name="Bristow J."/>
            <person name="Eisen J.A."/>
            <person name="Markowitz V."/>
            <person name="Hugenholtz P."/>
            <person name="Klenk H.P."/>
            <person name="Kyrpides N.C."/>
        </authorList>
    </citation>
    <scope>NUCLEOTIDE SEQUENCE [LARGE SCALE GENOMIC DNA]</scope>
    <source>
        <strain evidence="3">DSM 16823 / RW262 / RW262</strain>
    </source>
</reference>
<dbReference type="RefSeq" id="WP_013688503.1">
    <property type="nucleotide sequence ID" value="NC_015321.1"/>
</dbReference>
<feature type="signal peptide" evidence="1">
    <location>
        <begin position="1"/>
        <end position="22"/>
    </location>
</feature>
<keyword evidence="3" id="KW-1185">Reference proteome</keyword>
<feature type="chain" id="PRO_5003283672" evidence="1">
    <location>
        <begin position="23"/>
        <end position="195"/>
    </location>
</feature>
<accession>F2IFN0</accession>
<dbReference type="HOGENOM" id="CLU_1394538_0_0_10"/>
<dbReference type="Gene3D" id="2.180.10.10">
    <property type="entry name" value="RHS repeat-associated core"/>
    <property type="match status" value="1"/>
</dbReference>
<name>F2IFN0_FLUTR</name>
<reference evidence="3" key="2">
    <citation type="submission" date="2011-02" db="EMBL/GenBank/DDBJ databases">
        <title>The complete genome of Fluviicola taffensis DSM 16823.</title>
        <authorList>
            <consortium name="US DOE Joint Genome Institute (JGI-PGF)"/>
            <person name="Lucas S."/>
            <person name="Copeland A."/>
            <person name="Lapidus A."/>
            <person name="Bruce D."/>
            <person name="Goodwin L."/>
            <person name="Pitluck S."/>
            <person name="Kyrpides N."/>
            <person name="Mavromatis K."/>
            <person name="Ivanova N."/>
            <person name="Mikhailova N."/>
            <person name="Pagani I."/>
            <person name="Chertkov O."/>
            <person name="Detter J.C."/>
            <person name="Han C."/>
            <person name="Tapia R."/>
            <person name="Land M."/>
            <person name="Hauser L."/>
            <person name="Markowitz V."/>
            <person name="Cheng J.-F."/>
            <person name="Hugenholtz P."/>
            <person name="Woyke T."/>
            <person name="Wu D."/>
            <person name="Tindall B."/>
            <person name="Pomrenke H.G."/>
            <person name="Brambilla E."/>
            <person name="Klenk H.-P."/>
            <person name="Eisen J.A."/>
        </authorList>
    </citation>
    <scope>NUCLEOTIDE SEQUENCE [LARGE SCALE GENOMIC DNA]</scope>
    <source>
        <strain evidence="3">DSM 16823 / RW262 / RW262</strain>
    </source>
</reference>
<evidence type="ECO:0000256" key="1">
    <source>
        <dbReference type="SAM" id="SignalP"/>
    </source>
</evidence>
<sequence length="195" mass="23120" precursor="true">MRALLTCIITISILSVSLNCYSQNPFDEDIYQTAFRKEIISSNKVKTVFVIENLEGVIDTISSSFDKNGNEVTNQFFSRKDTASKIEYKKKHQFVYDSLERIIKIINPSNYNVKEILFEYLNRKVTMIYVYNDATLKNDIYIRFYNSNGNLIKETRHFSCGINLTFKYKYDNRNLLIQIKNADKTIHKVYYEFWE</sequence>
<gene>
    <name evidence="2" type="ordered locus">Fluta_3777</name>
</gene>
<dbReference type="KEGG" id="fte:Fluta_3777"/>
<organism evidence="2 3">
    <name type="scientific">Fluviicola taffensis (strain DSM 16823 / NCIMB 13979 / RW262)</name>
    <dbReference type="NCBI Taxonomy" id="755732"/>
    <lineage>
        <taxon>Bacteria</taxon>
        <taxon>Pseudomonadati</taxon>
        <taxon>Bacteroidota</taxon>
        <taxon>Flavobacteriia</taxon>
        <taxon>Flavobacteriales</taxon>
        <taxon>Crocinitomicaceae</taxon>
        <taxon>Fluviicola</taxon>
    </lineage>
</organism>
<dbReference type="STRING" id="755732.Fluta_3777"/>
<protein>
    <submittedName>
        <fullName evidence="2">Uncharacterized protein</fullName>
    </submittedName>
</protein>
<dbReference type="Proteomes" id="UP000007463">
    <property type="component" value="Chromosome"/>
</dbReference>
<proteinExistence type="predicted"/>
<keyword evidence="1" id="KW-0732">Signal</keyword>